<dbReference type="OrthoDB" id="59229at2759"/>
<dbReference type="OMA" id="TEPWNYL"/>
<dbReference type="PANTHER" id="PTHR30041">
    <property type="entry name" value="ARSENATE REDUCTASE"/>
    <property type="match status" value="1"/>
</dbReference>
<dbReference type="Gene3D" id="3.40.30.10">
    <property type="entry name" value="Glutaredoxin"/>
    <property type="match status" value="1"/>
</dbReference>
<reference evidence="1 2" key="1">
    <citation type="submission" date="2016-07" db="EMBL/GenBank/DDBJ databases">
        <title>Pervasive Adenine N6-methylation of Active Genes in Fungi.</title>
        <authorList>
            <consortium name="DOE Joint Genome Institute"/>
            <person name="Mondo S.J."/>
            <person name="Dannebaum R.O."/>
            <person name="Kuo R.C."/>
            <person name="Labutti K."/>
            <person name="Haridas S."/>
            <person name="Kuo A."/>
            <person name="Salamov A."/>
            <person name="Ahrendt S.R."/>
            <person name="Lipzen A."/>
            <person name="Sullivan W."/>
            <person name="Andreopoulos W.B."/>
            <person name="Clum A."/>
            <person name="Lindquist E."/>
            <person name="Daum C."/>
            <person name="Ramamoorthy G.K."/>
            <person name="Gryganskyi A."/>
            <person name="Culley D."/>
            <person name="Magnuson J.K."/>
            <person name="James T.Y."/>
            <person name="O'Malley M.A."/>
            <person name="Stajich J.E."/>
            <person name="Spatafora J.W."/>
            <person name="Visel A."/>
            <person name="Grigoriev I.V."/>
        </authorList>
    </citation>
    <scope>NUCLEOTIDE SEQUENCE [LARGE SCALE GENOMIC DNA]</scope>
    <source>
        <strain evidence="1 2">NRRL 2496</strain>
    </source>
</reference>
<dbReference type="InParanoid" id="A0A1X2HH08"/>
<gene>
    <name evidence="1" type="ORF">BCR43DRAFT_514497</name>
</gene>
<keyword evidence="2" id="KW-1185">Reference proteome</keyword>
<dbReference type="EMBL" id="MCGN01000004">
    <property type="protein sequence ID" value="ORY98172.1"/>
    <property type="molecule type" value="Genomic_DNA"/>
</dbReference>
<dbReference type="InterPro" id="IPR006660">
    <property type="entry name" value="Arsenate_reductase-like"/>
</dbReference>
<evidence type="ECO:0008006" key="3">
    <source>
        <dbReference type="Google" id="ProtNLM"/>
    </source>
</evidence>
<sequence>MLPASGITIYHNPQCSKSRSSAKLLEENQEVGNYTLETVKYKATPPPVEVLNALVDYLGIRDQEPSQRPWDYLLRPEAQGKAASFEEAFDLISKDPALLERPFVIDWDRKVAALGRPDISKIQSIVDDRKAGKL</sequence>
<proteinExistence type="predicted"/>
<protein>
    <recommendedName>
        <fullName evidence="3">Thioredoxin-like protein</fullName>
    </recommendedName>
</protein>
<dbReference type="Proteomes" id="UP000242180">
    <property type="component" value="Unassembled WGS sequence"/>
</dbReference>
<dbReference type="Pfam" id="PF03960">
    <property type="entry name" value="ArsC"/>
    <property type="match status" value="1"/>
</dbReference>
<dbReference type="PANTHER" id="PTHR30041:SF4">
    <property type="entry name" value="ARSENATE REDUCTASE"/>
    <property type="match status" value="1"/>
</dbReference>
<dbReference type="AlphaFoldDB" id="A0A1X2HH08"/>
<accession>A0A1X2HH08</accession>
<dbReference type="PROSITE" id="PS51353">
    <property type="entry name" value="ARSC"/>
    <property type="match status" value="1"/>
</dbReference>
<evidence type="ECO:0000313" key="2">
    <source>
        <dbReference type="Proteomes" id="UP000242180"/>
    </source>
</evidence>
<dbReference type="SUPFAM" id="SSF52833">
    <property type="entry name" value="Thioredoxin-like"/>
    <property type="match status" value="1"/>
</dbReference>
<dbReference type="InterPro" id="IPR036249">
    <property type="entry name" value="Thioredoxin-like_sf"/>
</dbReference>
<comment type="caution">
    <text evidence="1">The sequence shown here is derived from an EMBL/GenBank/DDBJ whole genome shotgun (WGS) entry which is preliminary data.</text>
</comment>
<name>A0A1X2HH08_SYNRA</name>
<evidence type="ECO:0000313" key="1">
    <source>
        <dbReference type="EMBL" id="ORY98172.1"/>
    </source>
</evidence>
<organism evidence="1 2">
    <name type="scientific">Syncephalastrum racemosum</name>
    <name type="common">Filamentous fungus</name>
    <dbReference type="NCBI Taxonomy" id="13706"/>
    <lineage>
        <taxon>Eukaryota</taxon>
        <taxon>Fungi</taxon>
        <taxon>Fungi incertae sedis</taxon>
        <taxon>Mucoromycota</taxon>
        <taxon>Mucoromycotina</taxon>
        <taxon>Mucoromycetes</taxon>
        <taxon>Mucorales</taxon>
        <taxon>Syncephalastraceae</taxon>
        <taxon>Syncephalastrum</taxon>
    </lineage>
</organism>